<sequence>MDTKAAKPDPIEVVAQALRDSDLTAAAIAKKTGMGYSTVTPKLRALEDAGRAARVKDNGRTVWRLTTPPAQESAVNASPAPESGDTAGTHDAARTTTTTEPPPTSEATPVITEADTSDPDQSAGTDVTPPNPATAAGDANNTQATPTDTTVANQAPDPQQQLGPTTGTASDQADGDATPAEQPTPDTTTPTAPADSKTRRPPGALARTALRIMQTNPDTPYKVTDLGRLIDQTDNADGHTYPKASPGAVVLACDRLVDGGNATKVLEKPATYQLAATQPANP</sequence>
<accession>A0ABQ5R1S9</accession>
<dbReference type="RefSeq" id="WP_281901191.1">
    <property type="nucleotide sequence ID" value="NZ_BSDI01000034.1"/>
</dbReference>
<dbReference type="InterPro" id="IPR036388">
    <property type="entry name" value="WH-like_DNA-bd_sf"/>
</dbReference>
<gene>
    <name evidence="2" type="ORF">Pa4123_59670</name>
</gene>
<dbReference type="CDD" id="cd00090">
    <property type="entry name" value="HTH_ARSR"/>
    <property type="match status" value="1"/>
</dbReference>
<evidence type="ECO:0000313" key="2">
    <source>
        <dbReference type="EMBL" id="GLI00691.1"/>
    </source>
</evidence>
<dbReference type="EMBL" id="BSDI01000034">
    <property type="protein sequence ID" value="GLI00691.1"/>
    <property type="molecule type" value="Genomic_DNA"/>
</dbReference>
<feature type="compositionally biased region" description="Low complexity" evidence="1">
    <location>
        <begin position="176"/>
        <end position="195"/>
    </location>
</feature>
<name>A0ABQ5R1S9_9ACTN</name>
<feature type="compositionally biased region" description="Polar residues" evidence="1">
    <location>
        <begin position="139"/>
        <end position="171"/>
    </location>
</feature>
<evidence type="ECO:0008006" key="4">
    <source>
        <dbReference type="Google" id="ProtNLM"/>
    </source>
</evidence>
<dbReference type="InterPro" id="IPR011991">
    <property type="entry name" value="ArsR-like_HTH"/>
</dbReference>
<organism evidence="2 3">
    <name type="scientific">Phytohabitans aurantiacus</name>
    <dbReference type="NCBI Taxonomy" id="3016789"/>
    <lineage>
        <taxon>Bacteria</taxon>
        <taxon>Bacillati</taxon>
        <taxon>Actinomycetota</taxon>
        <taxon>Actinomycetes</taxon>
        <taxon>Micromonosporales</taxon>
        <taxon>Micromonosporaceae</taxon>
    </lineage>
</organism>
<evidence type="ECO:0000256" key="1">
    <source>
        <dbReference type="SAM" id="MobiDB-lite"/>
    </source>
</evidence>
<proteinExistence type="predicted"/>
<dbReference type="Gene3D" id="1.10.10.10">
    <property type="entry name" value="Winged helix-like DNA-binding domain superfamily/Winged helix DNA-binding domain"/>
    <property type="match status" value="1"/>
</dbReference>
<dbReference type="InterPro" id="IPR036390">
    <property type="entry name" value="WH_DNA-bd_sf"/>
</dbReference>
<comment type="caution">
    <text evidence="2">The sequence shown here is derived from an EMBL/GenBank/DDBJ whole genome shotgun (WGS) entry which is preliminary data.</text>
</comment>
<dbReference type="SUPFAM" id="SSF46785">
    <property type="entry name" value="Winged helix' DNA-binding domain"/>
    <property type="match status" value="1"/>
</dbReference>
<dbReference type="Proteomes" id="UP001144280">
    <property type="component" value="Unassembled WGS sequence"/>
</dbReference>
<feature type="compositionally biased region" description="Low complexity" evidence="1">
    <location>
        <begin position="86"/>
        <end position="109"/>
    </location>
</feature>
<evidence type="ECO:0000313" key="3">
    <source>
        <dbReference type="Proteomes" id="UP001144280"/>
    </source>
</evidence>
<reference evidence="2" key="1">
    <citation type="submission" date="2022-12" db="EMBL/GenBank/DDBJ databases">
        <title>New Phytohabitans aurantiacus sp. RD004123 nov., an actinomycete isolated from soil.</title>
        <authorList>
            <person name="Triningsih D.W."/>
            <person name="Harunari E."/>
            <person name="Igarashi Y."/>
        </authorList>
    </citation>
    <scope>NUCLEOTIDE SEQUENCE</scope>
    <source>
        <strain evidence="2">RD004123</strain>
    </source>
</reference>
<feature type="region of interest" description="Disordered" evidence="1">
    <location>
        <begin position="55"/>
        <end position="203"/>
    </location>
</feature>
<keyword evidence="3" id="KW-1185">Reference proteome</keyword>
<protein>
    <recommendedName>
        <fullName evidence="4">HTH marR-type domain-containing protein</fullName>
    </recommendedName>
</protein>